<name>A0A9D4N4K6_DREPO</name>
<reference evidence="1" key="1">
    <citation type="journal article" date="2019" name="bioRxiv">
        <title>The Genome of the Zebra Mussel, Dreissena polymorpha: A Resource for Invasive Species Research.</title>
        <authorList>
            <person name="McCartney M.A."/>
            <person name="Auch B."/>
            <person name="Kono T."/>
            <person name="Mallez S."/>
            <person name="Zhang Y."/>
            <person name="Obille A."/>
            <person name="Becker A."/>
            <person name="Abrahante J.E."/>
            <person name="Garbe J."/>
            <person name="Badalamenti J.P."/>
            <person name="Herman A."/>
            <person name="Mangelson H."/>
            <person name="Liachko I."/>
            <person name="Sullivan S."/>
            <person name="Sone E.D."/>
            <person name="Koren S."/>
            <person name="Silverstein K.A.T."/>
            <person name="Beckman K.B."/>
            <person name="Gohl D.M."/>
        </authorList>
    </citation>
    <scope>NUCLEOTIDE SEQUENCE</scope>
    <source>
        <strain evidence="1">Duluth1</strain>
        <tissue evidence="1">Whole animal</tissue>
    </source>
</reference>
<proteinExistence type="predicted"/>
<keyword evidence="2" id="KW-1185">Reference proteome</keyword>
<sequence>MAAPVKRSEYVTSHALKASSFIGRKLEQSWNNWNRMSQSRWSIVLCFGEKIIQSPAFG</sequence>
<comment type="caution">
    <text evidence="1">The sequence shown here is derived from an EMBL/GenBank/DDBJ whole genome shotgun (WGS) entry which is preliminary data.</text>
</comment>
<dbReference type="Proteomes" id="UP000828390">
    <property type="component" value="Unassembled WGS sequence"/>
</dbReference>
<organism evidence="1 2">
    <name type="scientific">Dreissena polymorpha</name>
    <name type="common">Zebra mussel</name>
    <name type="synonym">Mytilus polymorpha</name>
    <dbReference type="NCBI Taxonomy" id="45954"/>
    <lineage>
        <taxon>Eukaryota</taxon>
        <taxon>Metazoa</taxon>
        <taxon>Spiralia</taxon>
        <taxon>Lophotrochozoa</taxon>
        <taxon>Mollusca</taxon>
        <taxon>Bivalvia</taxon>
        <taxon>Autobranchia</taxon>
        <taxon>Heteroconchia</taxon>
        <taxon>Euheterodonta</taxon>
        <taxon>Imparidentia</taxon>
        <taxon>Neoheterodontei</taxon>
        <taxon>Myida</taxon>
        <taxon>Dreissenoidea</taxon>
        <taxon>Dreissenidae</taxon>
        <taxon>Dreissena</taxon>
    </lineage>
</organism>
<dbReference type="AlphaFoldDB" id="A0A9D4N4K6"/>
<evidence type="ECO:0000313" key="2">
    <source>
        <dbReference type="Proteomes" id="UP000828390"/>
    </source>
</evidence>
<gene>
    <name evidence="1" type="ORF">DPMN_013637</name>
</gene>
<protein>
    <submittedName>
        <fullName evidence="1">Uncharacterized protein</fullName>
    </submittedName>
</protein>
<dbReference type="EMBL" id="JAIWYP010000001">
    <property type="protein sequence ID" value="KAH3889578.1"/>
    <property type="molecule type" value="Genomic_DNA"/>
</dbReference>
<accession>A0A9D4N4K6</accession>
<reference evidence="1" key="2">
    <citation type="submission" date="2020-11" db="EMBL/GenBank/DDBJ databases">
        <authorList>
            <person name="McCartney M.A."/>
            <person name="Auch B."/>
            <person name="Kono T."/>
            <person name="Mallez S."/>
            <person name="Becker A."/>
            <person name="Gohl D.M."/>
            <person name="Silverstein K.A.T."/>
            <person name="Koren S."/>
            <person name="Bechman K.B."/>
            <person name="Herman A."/>
            <person name="Abrahante J.E."/>
            <person name="Garbe J."/>
        </authorList>
    </citation>
    <scope>NUCLEOTIDE SEQUENCE</scope>
    <source>
        <strain evidence="1">Duluth1</strain>
        <tissue evidence="1">Whole animal</tissue>
    </source>
</reference>
<evidence type="ECO:0000313" key="1">
    <source>
        <dbReference type="EMBL" id="KAH3889578.1"/>
    </source>
</evidence>